<evidence type="ECO:0000313" key="5">
    <source>
        <dbReference type="EMBL" id="GAT62681.1"/>
    </source>
</evidence>
<keyword evidence="2" id="KW-0238">DNA-binding</keyword>
<dbReference type="Pfam" id="PF00027">
    <property type="entry name" value="cNMP_binding"/>
    <property type="match status" value="1"/>
</dbReference>
<reference evidence="6" key="2">
    <citation type="journal article" date="2017" name="Genome Announc.">
        <title>Draft genome sequence of Paludibacter jiangxiensis NM7(T), a propionate-producing fermentative bacterium.</title>
        <authorList>
            <person name="Qiu Y.-L."/>
            <person name="Tourlousse D.M."/>
            <person name="Matsuura N."/>
            <person name="Ohashi A."/>
            <person name="Sekiguchi Y."/>
        </authorList>
    </citation>
    <scope>NUCLEOTIDE SEQUENCE [LARGE SCALE GENOMIC DNA]</scope>
    <source>
        <strain evidence="6">NM7</strain>
    </source>
</reference>
<dbReference type="Pfam" id="PF13545">
    <property type="entry name" value="HTH_Crp_2"/>
    <property type="match status" value="1"/>
</dbReference>
<dbReference type="GO" id="GO:0005829">
    <property type="term" value="C:cytosol"/>
    <property type="evidence" value="ECO:0007669"/>
    <property type="project" value="TreeGrafter"/>
</dbReference>
<keyword evidence="3" id="KW-0804">Transcription</keyword>
<dbReference type="EMBL" id="BDCR01000002">
    <property type="protein sequence ID" value="GAT62681.1"/>
    <property type="molecule type" value="Genomic_DNA"/>
</dbReference>
<name>A0A170ZHU5_9BACT</name>
<dbReference type="InterPro" id="IPR018490">
    <property type="entry name" value="cNMP-bd_dom_sf"/>
</dbReference>
<dbReference type="InterPro" id="IPR012318">
    <property type="entry name" value="HTH_CRP"/>
</dbReference>
<accession>A0A170ZHU5</accession>
<evidence type="ECO:0000256" key="1">
    <source>
        <dbReference type="ARBA" id="ARBA00023015"/>
    </source>
</evidence>
<dbReference type="PANTHER" id="PTHR24567:SF26">
    <property type="entry name" value="REGULATORY PROTEIN YEIL"/>
    <property type="match status" value="1"/>
</dbReference>
<dbReference type="InterPro" id="IPR014710">
    <property type="entry name" value="RmlC-like_jellyroll"/>
</dbReference>
<dbReference type="SUPFAM" id="SSF46785">
    <property type="entry name" value="Winged helix' DNA-binding domain"/>
    <property type="match status" value="1"/>
</dbReference>
<reference evidence="6" key="1">
    <citation type="submission" date="2016-04" db="EMBL/GenBank/DDBJ databases">
        <title>Draft genome sequence of Paludibacter jiangxiensis strain NM7.</title>
        <authorList>
            <person name="Qiu Y."/>
            <person name="Matsuura N."/>
            <person name="Ohashi A."/>
            <person name="Tourlousse M.D."/>
            <person name="Sekiguchi Y."/>
        </authorList>
    </citation>
    <scope>NUCLEOTIDE SEQUENCE [LARGE SCALE GENOMIC DNA]</scope>
    <source>
        <strain evidence="6">NM7</strain>
    </source>
</reference>
<dbReference type="OrthoDB" id="9127033at2"/>
<dbReference type="PANTHER" id="PTHR24567">
    <property type="entry name" value="CRP FAMILY TRANSCRIPTIONAL REGULATORY PROTEIN"/>
    <property type="match status" value="1"/>
</dbReference>
<evidence type="ECO:0000259" key="4">
    <source>
        <dbReference type="PROSITE" id="PS51063"/>
    </source>
</evidence>
<organism evidence="5 6">
    <name type="scientific">Paludibacter jiangxiensis</name>
    <dbReference type="NCBI Taxonomy" id="681398"/>
    <lineage>
        <taxon>Bacteria</taxon>
        <taxon>Pseudomonadati</taxon>
        <taxon>Bacteroidota</taxon>
        <taxon>Bacteroidia</taxon>
        <taxon>Bacteroidales</taxon>
        <taxon>Paludibacteraceae</taxon>
        <taxon>Paludibacter</taxon>
    </lineage>
</organism>
<dbReference type="CDD" id="cd00038">
    <property type="entry name" value="CAP_ED"/>
    <property type="match status" value="1"/>
</dbReference>
<proteinExistence type="predicted"/>
<dbReference type="InterPro" id="IPR036390">
    <property type="entry name" value="WH_DNA-bd_sf"/>
</dbReference>
<dbReference type="STRING" id="681398.PJIAN_2241"/>
<dbReference type="Proteomes" id="UP000076586">
    <property type="component" value="Unassembled WGS sequence"/>
</dbReference>
<gene>
    <name evidence="5" type="ORF">PJIAN_2241</name>
</gene>
<dbReference type="GO" id="GO:0003700">
    <property type="term" value="F:DNA-binding transcription factor activity"/>
    <property type="evidence" value="ECO:0007669"/>
    <property type="project" value="TreeGrafter"/>
</dbReference>
<dbReference type="PRINTS" id="PR00034">
    <property type="entry name" value="HTHCRP"/>
</dbReference>
<protein>
    <submittedName>
        <fullName evidence="5">cAMP-binding domain of CRP</fullName>
    </submittedName>
</protein>
<dbReference type="CDD" id="cd00092">
    <property type="entry name" value="HTH_CRP"/>
    <property type="match status" value="1"/>
</dbReference>
<dbReference type="AlphaFoldDB" id="A0A170ZHU5"/>
<dbReference type="InterPro" id="IPR050397">
    <property type="entry name" value="Env_Response_Regulators"/>
</dbReference>
<dbReference type="SUPFAM" id="SSF51206">
    <property type="entry name" value="cAMP-binding domain-like"/>
    <property type="match status" value="1"/>
</dbReference>
<dbReference type="PROSITE" id="PS51063">
    <property type="entry name" value="HTH_CRP_2"/>
    <property type="match status" value="1"/>
</dbReference>
<keyword evidence="6" id="KW-1185">Reference proteome</keyword>
<keyword evidence="1" id="KW-0805">Transcription regulation</keyword>
<feature type="domain" description="HTH crp-type" evidence="4">
    <location>
        <begin position="148"/>
        <end position="217"/>
    </location>
</feature>
<evidence type="ECO:0000256" key="3">
    <source>
        <dbReference type="ARBA" id="ARBA00023163"/>
    </source>
</evidence>
<evidence type="ECO:0000313" key="6">
    <source>
        <dbReference type="Proteomes" id="UP000076586"/>
    </source>
</evidence>
<dbReference type="SMART" id="SM00419">
    <property type="entry name" value="HTH_CRP"/>
    <property type="match status" value="1"/>
</dbReference>
<dbReference type="InterPro" id="IPR000595">
    <property type="entry name" value="cNMP-bd_dom"/>
</dbReference>
<comment type="caution">
    <text evidence="5">The sequence shown here is derived from an EMBL/GenBank/DDBJ whole genome shotgun (WGS) entry which is preliminary data.</text>
</comment>
<dbReference type="Gene3D" id="2.60.120.10">
    <property type="entry name" value="Jelly Rolls"/>
    <property type="match status" value="1"/>
</dbReference>
<evidence type="ECO:0000256" key="2">
    <source>
        <dbReference type="ARBA" id="ARBA00023125"/>
    </source>
</evidence>
<dbReference type="GO" id="GO:0003677">
    <property type="term" value="F:DNA binding"/>
    <property type="evidence" value="ECO:0007669"/>
    <property type="project" value="UniProtKB-KW"/>
</dbReference>
<sequence>MSQKLCSECILHTDSEICLRNEGLESLHNHCSKVKFNPGETIFKENAINAGVVYLKSGLVKIHTCTLAKDRILRLTKAPSYLCLPSSLGTSVNQFTATALEPTEACFIELATFKQLIVENGDFAYQIITALSQREMNNFHVSLNLGQKQANGRVADALLYLANDIYENDSFVIPFSRQELGDWIGVTRESISRILAEFNATGIIRQEGREISILNKELLEQISEKG</sequence>